<proteinExistence type="predicted"/>
<reference evidence="2" key="2">
    <citation type="submission" date="2020-06" db="EMBL/GenBank/DDBJ databases">
        <title>Helianthus annuus Genome sequencing and assembly Release 2.</title>
        <authorList>
            <person name="Gouzy J."/>
            <person name="Langlade N."/>
            <person name="Munos S."/>
        </authorList>
    </citation>
    <scope>NUCLEOTIDE SEQUENCE</scope>
    <source>
        <tissue evidence="2">Leaves</tissue>
    </source>
</reference>
<name>A0A9K3E6S4_HELAN</name>
<evidence type="ECO:0000313" key="2">
    <source>
        <dbReference type="EMBL" id="KAF5767823.1"/>
    </source>
</evidence>
<dbReference type="Proteomes" id="UP000215914">
    <property type="component" value="Unassembled WGS sequence"/>
</dbReference>
<gene>
    <name evidence="2" type="ORF">HanXRQr2_Chr14g0629211</name>
</gene>
<keyword evidence="3" id="KW-1185">Reference proteome</keyword>
<dbReference type="Gramene" id="mRNA:HanXRQr2_Chr14g0629211">
    <property type="protein sequence ID" value="mRNA:HanXRQr2_Chr14g0629211"/>
    <property type="gene ID" value="HanXRQr2_Chr14g0629211"/>
</dbReference>
<dbReference type="Pfam" id="PF14223">
    <property type="entry name" value="Retrotran_gag_2"/>
    <property type="match status" value="1"/>
</dbReference>
<accession>A0A9K3E6S4</accession>
<sequence>MDETQKEYDNFRSFCGESLSDHITRFMNLLTKMKKAGIPVTNPAKIKRLLDSLPKEWSIRCMKIKDDFIRYATTLTDVVDALKSLEMEVNQIGVTPKASPTTPTNMSFPSPISVGSSSFVSARILNNLPASSAKTSSSEKEMVEIAKSTTDNGKKVTEEDDKVKQIEKVDAGFSEIGRKNEEKTPFEAQHAESSKEKEEKDLVIEREEDVCDEDCGGTKIGIGCWV</sequence>
<comment type="caution">
    <text evidence="2">The sequence shown here is derived from an EMBL/GenBank/DDBJ whole genome shotgun (WGS) entry which is preliminary data.</text>
</comment>
<feature type="region of interest" description="Disordered" evidence="1">
    <location>
        <begin position="172"/>
        <end position="202"/>
    </location>
</feature>
<evidence type="ECO:0000313" key="3">
    <source>
        <dbReference type="Proteomes" id="UP000215914"/>
    </source>
</evidence>
<evidence type="ECO:0000256" key="1">
    <source>
        <dbReference type="SAM" id="MobiDB-lite"/>
    </source>
</evidence>
<organism evidence="2 3">
    <name type="scientific">Helianthus annuus</name>
    <name type="common">Common sunflower</name>
    <dbReference type="NCBI Taxonomy" id="4232"/>
    <lineage>
        <taxon>Eukaryota</taxon>
        <taxon>Viridiplantae</taxon>
        <taxon>Streptophyta</taxon>
        <taxon>Embryophyta</taxon>
        <taxon>Tracheophyta</taxon>
        <taxon>Spermatophyta</taxon>
        <taxon>Magnoliopsida</taxon>
        <taxon>eudicotyledons</taxon>
        <taxon>Gunneridae</taxon>
        <taxon>Pentapetalae</taxon>
        <taxon>asterids</taxon>
        <taxon>campanulids</taxon>
        <taxon>Asterales</taxon>
        <taxon>Asteraceae</taxon>
        <taxon>Asteroideae</taxon>
        <taxon>Heliantheae alliance</taxon>
        <taxon>Heliantheae</taxon>
        <taxon>Helianthus</taxon>
    </lineage>
</organism>
<dbReference type="EMBL" id="MNCJ02000329">
    <property type="protein sequence ID" value="KAF5767823.1"/>
    <property type="molecule type" value="Genomic_DNA"/>
</dbReference>
<protein>
    <submittedName>
        <fullName evidence="2">Uncharacterized protein</fullName>
    </submittedName>
</protein>
<dbReference type="AlphaFoldDB" id="A0A9K3E6S4"/>
<reference evidence="2" key="1">
    <citation type="journal article" date="2017" name="Nature">
        <title>The sunflower genome provides insights into oil metabolism, flowering and Asterid evolution.</title>
        <authorList>
            <person name="Badouin H."/>
            <person name="Gouzy J."/>
            <person name="Grassa C.J."/>
            <person name="Murat F."/>
            <person name="Staton S.E."/>
            <person name="Cottret L."/>
            <person name="Lelandais-Briere C."/>
            <person name="Owens G.L."/>
            <person name="Carrere S."/>
            <person name="Mayjonade B."/>
            <person name="Legrand L."/>
            <person name="Gill N."/>
            <person name="Kane N.C."/>
            <person name="Bowers J.E."/>
            <person name="Hubner S."/>
            <person name="Bellec A."/>
            <person name="Berard A."/>
            <person name="Berges H."/>
            <person name="Blanchet N."/>
            <person name="Boniface M.C."/>
            <person name="Brunel D."/>
            <person name="Catrice O."/>
            <person name="Chaidir N."/>
            <person name="Claudel C."/>
            <person name="Donnadieu C."/>
            <person name="Faraut T."/>
            <person name="Fievet G."/>
            <person name="Helmstetter N."/>
            <person name="King M."/>
            <person name="Knapp S.J."/>
            <person name="Lai Z."/>
            <person name="Le Paslier M.C."/>
            <person name="Lippi Y."/>
            <person name="Lorenzon L."/>
            <person name="Mandel J.R."/>
            <person name="Marage G."/>
            <person name="Marchand G."/>
            <person name="Marquand E."/>
            <person name="Bret-Mestries E."/>
            <person name="Morien E."/>
            <person name="Nambeesan S."/>
            <person name="Nguyen T."/>
            <person name="Pegot-Espagnet P."/>
            <person name="Pouilly N."/>
            <person name="Raftis F."/>
            <person name="Sallet E."/>
            <person name="Schiex T."/>
            <person name="Thomas J."/>
            <person name="Vandecasteele C."/>
            <person name="Vares D."/>
            <person name="Vear F."/>
            <person name="Vautrin S."/>
            <person name="Crespi M."/>
            <person name="Mangin B."/>
            <person name="Burke J.M."/>
            <person name="Salse J."/>
            <person name="Munos S."/>
            <person name="Vincourt P."/>
            <person name="Rieseberg L.H."/>
            <person name="Langlade N.B."/>
        </authorList>
    </citation>
    <scope>NUCLEOTIDE SEQUENCE</scope>
    <source>
        <tissue evidence="2">Leaves</tissue>
    </source>
</reference>